<dbReference type="InterPro" id="IPR036282">
    <property type="entry name" value="Glutathione-S-Trfase_C_sf"/>
</dbReference>
<name>A0ABW0JNV0_9GAMM</name>
<evidence type="ECO:0000259" key="2">
    <source>
        <dbReference type="PROSITE" id="PS50405"/>
    </source>
</evidence>
<dbReference type="SFLD" id="SFLDG01150">
    <property type="entry name" value="Main.1:_Beta-like"/>
    <property type="match status" value="1"/>
</dbReference>
<protein>
    <submittedName>
        <fullName evidence="3">Glutathione S-transferase family protein</fullName>
    </submittedName>
</protein>
<gene>
    <name evidence="3" type="ORF">ACFPME_14465</name>
</gene>
<proteinExistence type="predicted"/>
<dbReference type="InterPro" id="IPR010987">
    <property type="entry name" value="Glutathione-S-Trfase_C-like"/>
</dbReference>
<dbReference type="Pfam" id="PF13417">
    <property type="entry name" value="GST_N_3"/>
    <property type="match status" value="1"/>
</dbReference>
<feature type="domain" description="GST C-terminal" evidence="2">
    <location>
        <begin position="87"/>
        <end position="199"/>
    </location>
</feature>
<feature type="domain" description="GST N-terminal" evidence="1">
    <location>
        <begin position="1"/>
        <end position="81"/>
    </location>
</feature>
<dbReference type="EMBL" id="JBHSMK010000009">
    <property type="protein sequence ID" value="MFC5437763.1"/>
    <property type="molecule type" value="Genomic_DNA"/>
</dbReference>
<dbReference type="SUPFAM" id="SSF52833">
    <property type="entry name" value="Thioredoxin-like"/>
    <property type="match status" value="1"/>
</dbReference>
<dbReference type="PANTHER" id="PTHR44051">
    <property type="entry name" value="GLUTATHIONE S-TRANSFERASE-RELATED"/>
    <property type="match status" value="1"/>
</dbReference>
<dbReference type="PANTHER" id="PTHR44051:SF21">
    <property type="entry name" value="GLUTATHIONE S-TRANSFERASE FAMILY PROTEIN"/>
    <property type="match status" value="1"/>
</dbReference>
<keyword evidence="4" id="KW-1185">Reference proteome</keyword>
<evidence type="ECO:0000259" key="1">
    <source>
        <dbReference type="PROSITE" id="PS50404"/>
    </source>
</evidence>
<dbReference type="SFLD" id="SFLDS00019">
    <property type="entry name" value="Glutathione_Transferase_(cytos"/>
    <property type="match status" value="1"/>
</dbReference>
<accession>A0ABW0JNV0</accession>
<comment type="caution">
    <text evidence="3">The sequence shown here is derived from an EMBL/GenBank/DDBJ whole genome shotgun (WGS) entry which is preliminary data.</text>
</comment>
<evidence type="ECO:0000313" key="4">
    <source>
        <dbReference type="Proteomes" id="UP001596013"/>
    </source>
</evidence>
<dbReference type="InterPro" id="IPR040079">
    <property type="entry name" value="Glutathione_S-Trfase"/>
</dbReference>
<dbReference type="PROSITE" id="PS50405">
    <property type="entry name" value="GST_CTER"/>
    <property type="match status" value="1"/>
</dbReference>
<dbReference type="Gene3D" id="3.40.30.10">
    <property type="entry name" value="Glutaredoxin"/>
    <property type="match status" value="1"/>
</dbReference>
<dbReference type="Pfam" id="PF13410">
    <property type="entry name" value="GST_C_2"/>
    <property type="match status" value="1"/>
</dbReference>
<dbReference type="InterPro" id="IPR036249">
    <property type="entry name" value="Thioredoxin-like_sf"/>
</dbReference>
<reference evidence="4" key="1">
    <citation type="journal article" date="2019" name="Int. J. Syst. Evol. Microbiol.">
        <title>The Global Catalogue of Microorganisms (GCM) 10K type strain sequencing project: providing services to taxonomists for standard genome sequencing and annotation.</title>
        <authorList>
            <consortium name="The Broad Institute Genomics Platform"/>
            <consortium name="The Broad Institute Genome Sequencing Center for Infectious Disease"/>
            <person name="Wu L."/>
            <person name="Ma J."/>
        </authorList>
    </citation>
    <scope>NUCLEOTIDE SEQUENCE [LARGE SCALE GENOMIC DNA]</scope>
    <source>
        <strain evidence="4">JCM 17130</strain>
    </source>
</reference>
<sequence length="199" mass="21880">MLSLYHSPDSRSSRFIWLLEELGVDYRLVYCSIPRRSGNGAPDPSNPHPDKRVPALVHDGALITESAAIALYLTDLYPERRLGPSRGEPNRGVYLSWLAYYAGEIEPAFAAKLSGQTDSDPLAAKAYDRVIARVSSALKADAFLLNDSFSAADVLVSSIFEWFRDAVPPYAELDDWLERLAARPAARRALAKDARPSGG</sequence>
<dbReference type="InterPro" id="IPR004045">
    <property type="entry name" value="Glutathione_S-Trfase_N"/>
</dbReference>
<dbReference type="CDD" id="cd03046">
    <property type="entry name" value="GST_N_GTT1_like"/>
    <property type="match status" value="1"/>
</dbReference>
<dbReference type="RefSeq" id="WP_377306357.1">
    <property type="nucleotide sequence ID" value="NZ_JBHSMK010000009.1"/>
</dbReference>
<dbReference type="PROSITE" id="PS50404">
    <property type="entry name" value="GST_NTER"/>
    <property type="match status" value="1"/>
</dbReference>
<dbReference type="SUPFAM" id="SSF47616">
    <property type="entry name" value="GST C-terminal domain-like"/>
    <property type="match status" value="1"/>
</dbReference>
<organism evidence="3 4">
    <name type="scientific">Rhodanobacter umsongensis</name>
    <dbReference type="NCBI Taxonomy" id="633153"/>
    <lineage>
        <taxon>Bacteria</taxon>
        <taxon>Pseudomonadati</taxon>
        <taxon>Pseudomonadota</taxon>
        <taxon>Gammaproteobacteria</taxon>
        <taxon>Lysobacterales</taxon>
        <taxon>Rhodanobacteraceae</taxon>
        <taxon>Rhodanobacter</taxon>
    </lineage>
</organism>
<dbReference type="Gene3D" id="1.20.1050.10">
    <property type="match status" value="1"/>
</dbReference>
<evidence type="ECO:0000313" key="3">
    <source>
        <dbReference type="EMBL" id="MFC5437763.1"/>
    </source>
</evidence>
<dbReference type="SFLD" id="SFLDG00358">
    <property type="entry name" value="Main_(cytGST)"/>
    <property type="match status" value="1"/>
</dbReference>
<dbReference type="Proteomes" id="UP001596013">
    <property type="component" value="Unassembled WGS sequence"/>
</dbReference>